<evidence type="ECO:0000256" key="3">
    <source>
        <dbReference type="ARBA" id="ARBA00022729"/>
    </source>
</evidence>
<keyword evidence="6" id="KW-0862">Zinc</keyword>
<feature type="disulfide bond" evidence="8">
    <location>
        <begin position="77"/>
        <end position="304"/>
    </location>
</feature>
<feature type="disulfide bond" evidence="8">
    <location>
        <begin position="249"/>
        <end position="256"/>
    </location>
</feature>
<evidence type="ECO:0000256" key="2">
    <source>
        <dbReference type="ARBA" id="ARBA00022723"/>
    </source>
</evidence>
<evidence type="ECO:0000256" key="5">
    <source>
        <dbReference type="ARBA" id="ARBA00022801"/>
    </source>
</evidence>
<evidence type="ECO:0000256" key="4">
    <source>
        <dbReference type="ARBA" id="ARBA00022764"/>
    </source>
</evidence>
<feature type="signal peptide" evidence="10">
    <location>
        <begin position="1"/>
        <end position="28"/>
    </location>
</feature>
<dbReference type="Pfam" id="PF03411">
    <property type="entry name" value="Peptidase_M74"/>
    <property type="match status" value="1"/>
</dbReference>
<dbReference type="STRING" id="582667.SAMN05192568_100499"/>
<evidence type="ECO:0000256" key="6">
    <source>
        <dbReference type="ARBA" id="ARBA00022833"/>
    </source>
</evidence>
<accession>A0A1I4HB94</accession>
<dbReference type="PIRSF" id="PIRSF018455">
    <property type="entry name" value="MepA"/>
    <property type="match status" value="1"/>
</dbReference>
<dbReference type="NCBIfam" id="NF006947">
    <property type="entry name" value="PRK09429.1"/>
    <property type="match status" value="1"/>
</dbReference>
<feature type="chain" id="PRO_5011447532" evidence="10">
    <location>
        <begin position="29"/>
        <end position="311"/>
    </location>
</feature>
<gene>
    <name evidence="11" type="ORF">SAMN05192568_100499</name>
</gene>
<evidence type="ECO:0000256" key="7">
    <source>
        <dbReference type="ARBA" id="ARBA00023049"/>
    </source>
</evidence>
<evidence type="ECO:0000256" key="8">
    <source>
        <dbReference type="PIRSR" id="PIRSR018455-2"/>
    </source>
</evidence>
<dbReference type="Gene3D" id="3.30.1380.10">
    <property type="match status" value="1"/>
</dbReference>
<keyword evidence="12" id="KW-1185">Reference proteome</keyword>
<protein>
    <submittedName>
        <fullName evidence="11">Penicillin-insensitive murein endopeptidase</fullName>
    </submittedName>
</protein>
<dbReference type="AlphaFoldDB" id="A0A1I4HB94"/>
<evidence type="ECO:0000256" key="9">
    <source>
        <dbReference type="SAM" id="MobiDB-lite"/>
    </source>
</evidence>
<keyword evidence="7" id="KW-0482">Metalloprotease</keyword>
<evidence type="ECO:0000313" key="12">
    <source>
        <dbReference type="Proteomes" id="UP000199048"/>
    </source>
</evidence>
<keyword evidence="8" id="KW-1015">Disulfide bond</keyword>
<dbReference type="GO" id="GO:0008237">
    <property type="term" value="F:metallopeptidase activity"/>
    <property type="evidence" value="ECO:0007669"/>
    <property type="project" value="UniProtKB-KW"/>
</dbReference>
<feature type="region of interest" description="Disordered" evidence="9">
    <location>
        <begin position="30"/>
        <end position="51"/>
    </location>
</feature>
<proteinExistence type="predicted"/>
<dbReference type="SUPFAM" id="SSF55166">
    <property type="entry name" value="Hedgehog/DD-peptidase"/>
    <property type="match status" value="1"/>
</dbReference>
<dbReference type="GO" id="GO:0030288">
    <property type="term" value="C:outer membrane-bounded periplasmic space"/>
    <property type="evidence" value="ECO:0007669"/>
    <property type="project" value="InterPro"/>
</dbReference>
<dbReference type="EMBL" id="FOTK01000004">
    <property type="protein sequence ID" value="SFL38701.1"/>
    <property type="molecule type" value="Genomic_DNA"/>
</dbReference>
<keyword evidence="5" id="KW-0378">Hydrolase</keyword>
<feature type="disulfide bond" evidence="8">
    <location>
        <begin position="221"/>
        <end position="268"/>
    </location>
</feature>
<reference evidence="12" key="1">
    <citation type="submission" date="2016-10" db="EMBL/GenBank/DDBJ databases">
        <authorList>
            <person name="Varghese N."/>
            <person name="Submissions S."/>
        </authorList>
    </citation>
    <scope>NUCLEOTIDE SEQUENCE [LARGE SCALE GENOMIC DNA]</scope>
    <source>
        <strain evidence="12">BL36</strain>
    </source>
</reference>
<keyword evidence="4" id="KW-0574">Periplasm</keyword>
<dbReference type="InterPro" id="IPR005073">
    <property type="entry name" value="Peptidase_M74"/>
</dbReference>
<name>A0A1I4HB94_9HYPH</name>
<evidence type="ECO:0000256" key="1">
    <source>
        <dbReference type="ARBA" id="ARBA00022670"/>
    </source>
</evidence>
<dbReference type="GO" id="GO:0004252">
    <property type="term" value="F:serine-type endopeptidase activity"/>
    <property type="evidence" value="ECO:0007669"/>
    <property type="project" value="InterPro"/>
</dbReference>
<dbReference type="InterPro" id="IPR009045">
    <property type="entry name" value="Zn_M74/Hedgehog-like"/>
</dbReference>
<organism evidence="11 12">
    <name type="scientific">Methylobacterium pseudosasicola</name>
    <dbReference type="NCBI Taxonomy" id="582667"/>
    <lineage>
        <taxon>Bacteria</taxon>
        <taxon>Pseudomonadati</taxon>
        <taxon>Pseudomonadota</taxon>
        <taxon>Alphaproteobacteria</taxon>
        <taxon>Hyphomicrobiales</taxon>
        <taxon>Methylobacteriaceae</taxon>
        <taxon>Methylobacterium</taxon>
    </lineage>
</organism>
<dbReference type="GO" id="GO:0006508">
    <property type="term" value="P:proteolysis"/>
    <property type="evidence" value="ECO:0007669"/>
    <property type="project" value="UniProtKB-KW"/>
</dbReference>
<keyword evidence="2" id="KW-0479">Metal-binding</keyword>
<keyword evidence="3 10" id="KW-0732">Signal</keyword>
<dbReference type="OrthoDB" id="1467367at2"/>
<dbReference type="RefSeq" id="WP_092038030.1">
    <property type="nucleotide sequence ID" value="NZ_FOTK01000004.1"/>
</dbReference>
<keyword evidence="1" id="KW-0645">Protease</keyword>
<evidence type="ECO:0000256" key="10">
    <source>
        <dbReference type="SAM" id="SignalP"/>
    </source>
</evidence>
<evidence type="ECO:0000313" key="11">
    <source>
        <dbReference type="EMBL" id="SFL38701.1"/>
    </source>
</evidence>
<sequence length="311" mass="33892">MPIPRRIPSPFAGVALVALILSAAGAQAQDRGSVNPKPLPPLEHPDAPSTPAKALFGRVTRASSGPAHIYGFYAKGCFAGGEALPMDGPNWQVMRPSRNRMWGTPYLIDFVERLSQKAARVGWPGLLVGDMAQPRGGPMITGHASHQIGIDADIWLTPMPDHRMSRAEREETSATDMVRPDRLDIDPEVWTPTHLQLIKLTAEQPEVERIFVNAAIKKALCREASGRSWMSKVRPMYGHNYHYHIRLACPAGQDDCQPQGAPAATDGCDDLSYWFSDAVLHPKPPKVPPKPKPAMTMAALPSACRAVLKAP</sequence>
<dbReference type="GO" id="GO:0046872">
    <property type="term" value="F:metal ion binding"/>
    <property type="evidence" value="ECO:0007669"/>
    <property type="project" value="UniProtKB-KW"/>
</dbReference>
<dbReference type="Proteomes" id="UP000199048">
    <property type="component" value="Unassembled WGS sequence"/>
</dbReference>